<dbReference type="InterPro" id="IPR006045">
    <property type="entry name" value="Cupin_1"/>
</dbReference>
<reference evidence="4" key="1">
    <citation type="journal article" date="2019" name="Int. J. Syst. Evol. Microbiol.">
        <title>The Global Catalogue of Microorganisms (GCM) 10K type strain sequencing project: providing services to taxonomists for standard genome sequencing and annotation.</title>
        <authorList>
            <consortium name="The Broad Institute Genomics Platform"/>
            <consortium name="The Broad Institute Genome Sequencing Center for Infectious Disease"/>
            <person name="Wu L."/>
            <person name="Ma J."/>
        </authorList>
    </citation>
    <scope>NUCLEOTIDE SEQUENCE [LARGE SCALE GENOMIC DNA]</scope>
    <source>
        <strain evidence="4">JCM 4733</strain>
    </source>
</reference>
<dbReference type="SUPFAM" id="SSF51182">
    <property type="entry name" value="RmlC-like cupins"/>
    <property type="match status" value="1"/>
</dbReference>
<feature type="domain" description="Cupin type-1" evidence="2">
    <location>
        <begin position="28"/>
        <end position="138"/>
    </location>
</feature>
<dbReference type="Proteomes" id="UP000653644">
    <property type="component" value="Unassembled WGS sequence"/>
</dbReference>
<comment type="caution">
    <text evidence="3">The sequence shown here is derived from an EMBL/GenBank/DDBJ whole genome shotgun (WGS) entry which is preliminary data.</text>
</comment>
<keyword evidence="1" id="KW-0479">Metal-binding</keyword>
<name>A0ABQ3D1T4_9ACTN</name>
<proteinExistence type="predicted"/>
<keyword evidence="4" id="KW-1185">Reference proteome</keyword>
<evidence type="ECO:0000256" key="1">
    <source>
        <dbReference type="ARBA" id="ARBA00022723"/>
    </source>
</evidence>
<dbReference type="InterPro" id="IPR051610">
    <property type="entry name" value="GPI/OXD"/>
</dbReference>
<protein>
    <recommendedName>
        <fullName evidence="2">Cupin type-1 domain-containing protein</fullName>
    </recommendedName>
</protein>
<evidence type="ECO:0000313" key="4">
    <source>
        <dbReference type="Proteomes" id="UP000653644"/>
    </source>
</evidence>
<dbReference type="RefSeq" id="WP_189892482.1">
    <property type="nucleotide sequence ID" value="NZ_BMVN01000034.1"/>
</dbReference>
<dbReference type="Gene3D" id="2.60.120.10">
    <property type="entry name" value="Jelly Rolls"/>
    <property type="match status" value="1"/>
</dbReference>
<dbReference type="PANTHER" id="PTHR35848">
    <property type="entry name" value="OXALATE-BINDING PROTEIN"/>
    <property type="match status" value="1"/>
</dbReference>
<dbReference type="PANTHER" id="PTHR35848:SF6">
    <property type="entry name" value="CUPIN TYPE-2 DOMAIN-CONTAINING PROTEIN"/>
    <property type="match status" value="1"/>
</dbReference>
<dbReference type="InterPro" id="IPR014710">
    <property type="entry name" value="RmlC-like_jellyroll"/>
</dbReference>
<dbReference type="InterPro" id="IPR011051">
    <property type="entry name" value="RmlC_Cupin_sf"/>
</dbReference>
<organism evidence="3 4">
    <name type="scientific">Streptomyces canarius</name>
    <dbReference type="NCBI Taxonomy" id="285453"/>
    <lineage>
        <taxon>Bacteria</taxon>
        <taxon>Bacillati</taxon>
        <taxon>Actinomycetota</taxon>
        <taxon>Actinomycetes</taxon>
        <taxon>Kitasatosporales</taxon>
        <taxon>Streptomycetaceae</taxon>
        <taxon>Streptomyces</taxon>
    </lineage>
</organism>
<accession>A0ABQ3D1T4</accession>
<dbReference type="InterPro" id="IPR013096">
    <property type="entry name" value="Cupin_2"/>
</dbReference>
<evidence type="ECO:0000259" key="2">
    <source>
        <dbReference type="SMART" id="SM00835"/>
    </source>
</evidence>
<dbReference type="SMART" id="SM00835">
    <property type="entry name" value="Cupin_1"/>
    <property type="match status" value="1"/>
</dbReference>
<gene>
    <name evidence="3" type="ORF">GCM10010345_68660</name>
</gene>
<dbReference type="Pfam" id="PF07883">
    <property type="entry name" value="Cupin_2"/>
    <property type="match status" value="1"/>
</dbReference>
<evidence type="ECO:0000313" key="3">
    <source>
        <dbReference type="EMBL" id="GHA54311.1"/>
    </source>
</evidence>
<dbReference type="EMBL" id="BMVN01000034">
    <property type="protein sequence ID" value="GHA54311.1"/>
    <property type="molecule type" value="Genomic_DNA"/>
</dbReference>
<sequence length="148" mass="15933">MSLIFNPDEHIANLLESAERTMYDDMGVRLEDITGVAGASARIAGGLPIGVDRIIMNPGSGFPLHIHEGAHLLYVLNGNGGLHIDGRDYALHTGDSIYVPAEYPHGIQGPLDDNPVEFLAFGVPHHPIDSHTRMTMVRESATSAAVTR</sequence>